<keyword evidence="2" id="KW-0449">Lipoprotein</keyword>
<feature type="compositionally biased region" description="Acidic residues" evidence="1">
    <location>
        <begin position="36"/>
        <end position="47"/>
    </location>
</feature>
<dbReference type="EMBL" id="ABCS01000088">
    <property type="protein sequence ID" value="EDM75554.1"/>
    <property type="molecule type" value="Genomic_DNA"/>
</dbReference>
<evidence type="ECO:0000256" key="1">
    <source>
        <dbReference type="SAM" id="MobiDB-lite"/>
    </source>
</evidence>
<evidence type="ECO:0000313" key="2">
    <source>
        <dbReference type="EMBL" id="EDM75554.1"/>
    </source>
</evidence>
<dbReference type="STRING" id="391625.PPSIR1_13635"/>
<dbReference type="Proteomes" id="UP000005801">
    <property type="component" value="Unassembled WGS sequence"/>
</dbReference>
<dbReference type="eggNOG" id="COG3204">
    <property type="taxonomic scope" value="Bacteria"/>
</dbReference>
<name>A6GF27_9BACT</name>
<comment type="caution">
    <text evidence="2">The sequence shown here is derived from an EMBL/GenBank/DDBJ whole genome shotgun (WGS) entry which is preliminary data.</text>
</comment>
<dbReference type="AlphaFoldDB" id="A6GF27"/>
<feature type="region of interest" description="Disordered" evidence="1">
    <location>
        <begin position="1"/>
        <end position="70"/>
    </location>
</feature>
<proteinExistence type="predicted"/>
<sequence length="341" mass="34906">MACADDGGGEGTGPATEDEVGADTDSSSGTGSGESTESESTESESSESSESSTESDSTETETDTGSAEPWLEACPEVDGSAVVGSLADPAIDEASGLVRSSVHDLLWAHNDSGDSARVFAVGLEGQALATIELVGAPAVDWEDMALGPKVEAPETGDWLYLGDIGDNAEARPSIAVLRMAEPASIRDQGVADWELLALTYPDGPHNAETLLVDPLSGDLFIVTKGEQTKLYGLPAPLASGELVALADPNFPSAIATAGDISANGDAIVVRGYAQAFLWLRPMDASVEEAMLGEPCSIPLAAEQQGECVALVGLGLGVDGERGYYTVSEGTGSPLSWYAFGG</sequence>
<accession>A6GF27</accession>
<protein>
    <submittedName>
        <fullName evidence="2">Putative lipoprotein</fullName>
    </submittedName>
</protein>
<organism evidence="2 3">
    <name type="scientific">Plesiocystis pacifica SIR-1</name>
    <dbReference type="NCBI Taxonomy" id="391625"/>
    <lineage>
        <taxon>Bacteria</taxon>
        <taxon>Pseudomonadati</taxon>
        <taxon>Myxococcota</taxon>
        <taxon>Polyangia</taxon>
        <taxon>Nannocystales</taxon>
        <taxon>Nannocystaceae</taxon>
        <taxon>Plesiocystis</taxon>
    </lineage>
</organism>
<reference evidence="2 3" key="1">
    <citation type="submission" date="2007-06" db="EMBL/GenBank/DDBJ databases">
        <authorList>
            <person name="Shimkets L."/>
            <person name="Ferriera S."/>
            <person name="Johnson J."/>
            <person name="Kravitz S."/>
            <person name="Beeson K."/>
            <person name="Sutton G."/>
            <person name="Rogers Y.-H."/>
            <person name="Friedman R."/>
            <person name="Frazier M."/>
            <person name="Venter J.C."/>
        </authorList>
    </citation>
    <scope>NUCLEOTIDE SEQUENCE [LARGE SCALE GENOMIC DNA]</scope>
    <source>
        <strain evidence="2 3">SIR-1</strain>
    </source>
</reference>
<keyword evidence="3" id="KW-1185">Reference proteome</keyword>
<gene>
    <name evidence="2" type="ORF">PPSIR1_13635</name>
</gene>
<evidence type="ECO:0000313" key="3">
    <source>
        <dbReference type="Proteomes" id="UP000005801"/>
    </source>
</evidence>
<feature type="compositionally biased region" description="Low complexity" evidence="1">
    <location>
        <begin position="23"/>
        <end position="35"/>
    </location>
</feature>